<dbReference type="GO" id="GO:0003676">
    <property type="term" value="F:nucleic acid binding"/>
    <property type="evidence" value="ECO:0007669"/>
    <property type="project" value="InterPro"/>
</dbReference>
<organism evidence="3 4">
    <name type="scientific">Branchiibius hedensis</name>
    <dbReference type="NCBI Taxonomy" id="672460"/>
    <lineage>
        <taxon>Bacteria</taxon>
        <taxon>Bacillati</taxon>
        <taxon>Actinomycetota</taxon>
        <taxon>Actinomycetes</taxon>
        <taxon>Micrococcales</taxon>
        <taxon>Dermacoccaceae</taxon>
        <taxon>Branchiibius</taxon>
    </lineage>
</organism>
<keyword evidence="3" id="KW-0540">Nuclease</keyword>
<evidence type="ECO:0000313" key="3">
    <source>
        <dbReference type="EMBL" id="SSA34065.1"/>
    </source>
</evidence>
<dbReference type="GO" id="GO:0008270">
    <property type="term" value="F:zinc ion binding"/>
    <property type="evidence" value="ECO:0007669"/>
    <property type="project" value="InterPro"/>
</dbReference>
<accession>A0A2Y8ZQ59</accession>
<dbReference type="EMBL" id="UESZ01000001">
    <property type="protein sequence ID" value="SSA34065.1"/>
    <property type="molecule type" value="Genomic_DNA"/>
</dbReference>
<comment type="similarity">
    <text evidence="1">Belongs to the Rv1128c/1148c/1588c/1702c/1945/3466 family.</text>
</comment>
<evidence type="ECO:0000313" key="4">
    <source>
        <dbReference type="Proteomes" id="UP000250028"/>
    </source>
</evidence>
<dbReference type="InterPro" id="IPR002711">
    <property type="entry name" value="HNH"/>
</dbReference>
<dbReference type="Pfam" id="PF02720">
    <property type="entry name" value="DUF222"/>
    <property type="match status" value="1"/>
</dbReference>
<keyword evidence="3" id="KW-0378">Hydrolase</keyword>
<gene>
    <name evidence="3" type="ORF">SAMN04489750_1366</name>
</gene>
<dbReference type="OrthoDB" id="5177627at2"/>
<dbReference type="GO" id="GO:0004519">
    <property type="term" value="F:endonuclease activity"/>
    <property type="evidence" value="ECO:0007669"/>
    <property type="project" value="UniProtKB-KW"/>
</dbReference>
<dbReference type="InterPro" id="IPR003615">
    <property type="entry name" value="HNH_nuc"/>
</dbReference>
<keyword evidence="3" id="KW-0255">Endonuclease</keyword>
<sequence length="479" mass="49910">MTKPVPPLQVPSSCDESSCAASSLGLASAEADAVIAPFVGLGAAGLDAVRGGAAVMAAWLPEQELDPVLGAASRWSETALVGALDAIGVSRAALDRLEVELVREGMARGLHTEQGHSAADWMCVVEGVHAPPPDRTHASRVVAMATAANAAAASNDSSLVDTVVSAVGEGRLSVVKGAQIVRFLDDVVPVADGQELSEVVSTMVAAAVDAPEAPLRAAAPGESWLGSWGLTSRELATVINKTRQVLKPNDLLAEEEAAARRGRALHTLPGPGGLTEYRLTVEAEAAAVIDAAVAALSSPVPGPNGEPDPRRAAHRRADALMDVITRGVEAGGKVPRWSRAQLLVTIDLDSLRGVTDTAGVTGTGQVSSAATVRRTACDAGIIPMVLGTAGRALDVGREKRLFTEAQRLAVWRRDTHCTFPGCTVRASWCDLHHLIAWATGGRTDLTNCALLCQRHHTLVHEQELTAAVTAMGVRWNLRP</sequence>
<dbReference type="Pfam" id="PF01844">
    <property type="entry name" value="HNH"/>
    <property type="match status" value="1"/>
</dbReference>
<evidence type="ECO:0000256" key="1">
    <source>
        <dbReference type="ARBA" id="ARBA00023450"/>
    </source>
</evidence>
<keyword evidence="4" id="KW-1185">Reference proteome</keyword>
<dbReference type="SMART" id="SM00507">
    <property type="entry name" value="HNHc"/>
    <property type="match status" value="1"/>
</dbReference>
<dbReference type="InterPro" id="IPR003870">
    <property type="entry name" value="DUF222"/>
</dbReference>
<feature type="domain" description="HNH nuclease" evidence="2">
    <location>
        <begin position="405"/>
        <end position="457"/>
    </location>
</feature>
<name>A0A2Y8ZQ59_9MICO</name>
<reference evidence="4" key="1">
    <citation type="submission" date="2016-10" db="EMBL/GenBank/DDBJ databases">
        <authorList>
            <person name="Varghese N."/>
            <person name="Submissions S."/>
        </authorList>
    </citation>
    <scope>NUCLEOTIDE SEQUENCE [LARGE SCALE GENOMIC DNA]</scope>
    <source>
        <strain evidence="4">DSM 22951</strain>
    </source>
</reference>
<evidence type="ECO:0000259" key="2">
    <source>
        <dbReference type="SMART" id="SM00507"/>
    </source>
</evidence>
<dbReference type="AlphaFoldDB" id="A0A2Y8ZQ59"/>
<dbReference type="CDD" id="cd00085">
    <property type="entry name" value="HNHc"/>
    <property type="match status" value="1"/>
</dbReference>
<dbReference type="Gene3D" id="1.10.30.50">
    <property type="match status" value="1"/>
</dbReference>
<dbReference type="Proteomes" id="UP000250028">
    <property type="component" value="Unassembled WGS sequence"/>
</dbReference>
<protein>
    <submittedName>
        <fullName evidence="3">HNH endonuclease</fullName>
    </submittedName>
</protein>
<proteinExistence type="inferred from homology"/>